<reference evidence="2" key="1">
    <citation type="submission" date="2009-10" db="EMBL/GenBank/DDBJ databases">
        <title>Complete sequence of chromosome of Methanocaldococcus vulcanius M7.</title>
        <authorList>
            <consortium name="US DOE Joint Genome Institute"/>
            <person name="Lucas S."/>
            <person name="Copeland A."/>
            <person name="Lapidus A."/>
            <person name="Glavina del Rio T."/>
            <person name="Dalin E."/>
            <person name="Tice H."/>
            <person name="Bruce D."/>
            <person name="Goodwin L."/>
            <person name="Pitluck S."/>
            <person name="Lcollab F.I."/>
            <person name="Brettin T."/>
            <person name="Detter J.C."/>
            <person name="Han C."/>
            <person name="Tapia R."/>
            <person name="Kuske C.R."/>
            <person name="Schmutz J."/>
            <person name="Larimer F."/>
            <person name="Land M."/>
            <person name="Hauser L."/>
            <person name="Kyrpides N."/>
            <person name="Ovchinikova G."/>
            <person name="Sieprawska-Lupa M."/>
            <person name="Whitman W.B."/>
            <person name="Woyke T."/>
        </authorList>
    </citation>
    <scope>NUCLEOTIDE SEQUENCE [LARGE SCALE GENOMIC DNA]</scope>
    <source>
        <strain evidence="2">M7</strain>
    </source>
</reference>
<evidence type="ECO:0008006" key="4">
    <source>
        <dbReference type="Google" id="ProtNLM"/>
    </source>
</evidence>
<dbReference type="InterPro" id="IPR007427">
    <property type="entry name" value="DUF475"/>
</dbReference>
<dbReference type="AlphaFoldDB" id="C9RH03"/>
<feature type="transmembrane region" description="Helical" evidence="1">
    <location>
        <begin position="187"/>
        <end position="203"/>
    </location>
</feature>
<feature type="transmembrane region" description="Helical" evidence="1">
    <location>
        <begin position="12"/>
        <end position="28"/>
    </location>
</feature>
<feature type="transmembrane region" description="Helical" evidence="1">
    <location>
        <begin position="69"/>
        <end position="96"/>
    </location>
</feature>
<keyword evidence="1" id="KW-0472">Membrane</keyword>
<sequence length="341" mass="37876">MDIKELINNFKFSIFFTIICLILAFLWGNFIGLYVAIILGILEVSLSFDNAVVNATVLKRMDEYWQKMFLTVGILIAVFGMRLTFPLVIVSIASHINPIDVVNMALNNPSEYAMHLKEAHPLISAFGGAFLLMVFLKYFLNEEKDTHWIGLIEKPLAKLGKLESIEIVIALFILLLALKIVPSSEQLTVLISGILGIIVYVLVDSIGEYMQEKEQEMVNSAIKGGLILFLYLELLDASFSFDGVIGAFAITRDIILIALGLGIGAMFVRSLTVYLVKKGTLDEYIYLEHGAMYAIGTLAMLMFIGIRYHIPEYITGSIGALLIGLALVSSIIYNKKNMEIA</sequence>
<keyword evidence="3" id="KW-1185">Reference proteome</keyword>
<evidence type="ECO:0000313" key="2">
    <source>
        <dbReference type="EMBL" id="ACX72855.1"/>
    </source>
</evidence>
<keyword evidence="1" id="KW-0812">Transmembrane</keyword>
<feature type="transmembrane region" description="Helical" evidence="1">
    <location>
        <begin position="224"/>
        <end position="248"/>
    </location>
</feature>
<protein>
    <recommendedName>
        <fullName evidence="4">Integral membrane protein TerC</fullName>
    </recommendedName>
</protein>
<dbReference type="NCBIfam" id="NF010620">
    <property type="entry name" value="PRK14013.2-6"/>
    <property type="match status" value="1"/>
</dbReference>
<evidence type="ECO:0000313" key="3">
    <source>
        <dbReference type="Proteomes" id="UP000002063"/>
    </source>
</evidence>
<feature type="transmembrane region" description="Helical" evidence="1">
    <location>
        <begin position="285"/>
        <end position="308"/>
    </location>
</feature>
<accession>C9RH03</accession>
<name>C9RH03_METVM</name>
<dbReference type="RefSeq" id="WP_015733075.1">
    <property type="nucleotide sequence ID" value="NC_013407.1"/>
</dbReference>
<proteinExistence type="predicted"/>
<dbReference type="PANTHER" id="PTHR30238:SF4">
    <property type="entry name" value="SLL1022 PROTEIN"/>
    <property type="match status" value="1"/>
</dbReference>
<feature type="transmembrane region" description="Helical" evidence="1">
    <location>
        <begin position="161"/>
        <end position="181"/>
    </location>
</feature>
<dbReference type="eggNOG" id="arCOG05299">
    <property type="taxonomic scope" value="Archaea"/>
</dbReference>
<feature type="transmembrane region" description="Helical" evidence="1">
    <location>
        <begin position="119"/>
        <end position="140"/>
    </location>
</feature>
<dbReference type="NCBIfam" id="NF010613">
    <property type="entry name" value="PRK14013.1-3"/>
    <property type="match status" value="1"/>
</dbReference>
<dbReference type="NCBIfam" id="NF010619">
    <property type="entry name" value="PRK14013.2-5"/>
    <property type="match status" value="1"/>
</dbReference>
<keyword evidence="1" id="KW-1133">Transmembrane helix</keyword>
<feature type="transmembrane region" description="Helical" evidence="1">
    <location>
        <begin position="34"/>
        <end position="57"/>
    </location>
</feature>
<organism evidence="2 3">
    <name type="scientific">Methanocaldococcus vulcanius (strain ATCC 700851 / DSM 12094 / M7)</name>
    <name type="common">Methanococcus vulcanius</name>
    <dbReference type="NCBI Taxonomy" id="579137"/>
    <lineage>
        <taxon>Archaea</taxon>
        <taxon>Methanobacteriati</taxon>
        <taxon>Methanobacteriota</taxon>
        <taxon>Methanomada group</taxon>
        <taxon>Methanococci</taxon>
        <taxon>Methanococcales</taxon>
        <taxon>Methanocaldococcaceae</taxon>
        <taxon>Methanocaldococcus</taxon>
    </lineage>
</organism>
<gene>
    <name evidence="2" type="ordered locus">Metvu_0997</name>
</gene>
<dbReference type="TCDB" id="2.A.109.3.1">
    <property type="family name" value="the tellurium ion resistance (terc) family"/>
</dbReference>
<dbReference type="STRING" id="579137.Metvu_0997"/>
<dbReference type="HOGENOM" id="CLU_034539_1_0_2"/>
<feature type="transmembrane region" description="Helical" evidence="1">
    <location>
        <begin position="314"/>
        <end position="333"/>
    </location>
</feature>
<feature type="transmembrane region" description="Helical" evidence="1">
    <location>
        <begin position="254"/>
        <end position="276"/>
    </location>
</feature>
<dbReference type="Pfam" id="PF04332">
    <property type="entry name" value="DUF475"/>
    <property type="match status" value="1"/>
</dbReference>
<dbReference type="GeneID" id="8513334"/>
<dbReference type="KEGG" id="mvu:Metvu_0997"/>
<dbReference type="EMBL" id="CP001787">
    <property type="protein sequence ID" value="ACX72855.1"/>
    <property type="molecule type" value="Genomic_DNA"/>
</dbReference>
<dbReference type="Proteomes" id="UP000002063">
    <property type="component" value="Chromosome"/>
</dbReference>
<dbReference type="PANTHER" id="PTHR30238">
    <property type="entry name" value="MEMBRANE BOUND PREDICTED REDOX MODULATOR"/>
    <property type="match status" value="1"/>
</dbReference>
<evidence type="ECO:0000256" key="1">
    <source>
        <dbReference type="SAM" id="Phobius"/>
    </source>
</evidence>